<gene>
    <name evidence="1" type="ORF">O0Q50_19830</name>
</gene>
<dbReference type="Proteomes" id="UP001269400">
    <property type="component" value="Unassembled WGS sequence"/>
</dbReference>
<organism evidence="1 2">
    <name type="scientific">Priestia aryabhattai</name>
    <name type="common">Bacillus aryabhattai</name>
    <dbReference type="NCBI Taxonomy" id="412384"/>
    <lineage>
        <taxon>Bacteria</taxon>
        <taxon>Bacillati</taxon>
        <taxon>Bacillota</taxon>
        <taxon>Bacilli</taxon>
        <taxon>Bacillales</taxon>
        <taxon>Bacillaceae</taxon>
        <taxon>Priestia</taxon>
    </lineage>
</organism>
<accession>A0AAX6NCB2</accession>
<dbReference type="AlphaFoldDB" id="A0AAX6NCB2"/>
<reference evidence="1" key="1">
    <citation type="journal article" date="2022" name="J Environ Chem Eng">
        <title>Biodegradation of petroleum oil using a constructed nonpathogenic and heavy metal-tolerant bacterial consortium isolated from marine sponges.</title>
        <authorList>
            <person name="Dechsakulwatana C."/>
            <person name="Rungsihiranrut A."/>
            <person name="Muangchinda C."/>
            <person name="Ningthoujam R."/>
            <person name="Klankeo P."/>
            <person name="Pinyakong O."/>
        </authorList>
    </citation>
    <scope>NUCLEOTIDE SEQUENCE</scope>
    <source>
        <strain evidence="1">TL01-2</strain>
    </source>
</reference>
<evidence type="ECO:0000313" key="2">
    <source>
        <dbReference type="Proteomes" id="UP001269400"/>
    </source>
</evidence>
<dbReference type="RefSeq" id="WP_316910654.1">
    <property type="nucleotide sequence ID" value="NZ_JAPTGD010000002.1"/>
</dbReference>
<comment type="caution">
    <text evidence="1">The sequence shown here is derived from an EMBL/GenBank/DDBJ whole genome shotgun (WGS) entry which is preliminary data.</text>
</comment>
<reference evidence="1" key="2">
    <citation type="submission" date="2022-12" db="EMBL/GenBank/DDBJ databases">
        <authorList>
            <person name="Dechsakulwatana C."/>
            <person name="Rungsihiranrut A."/>
            <person name="Muangchinda C."/>
            <person name="Ningthoujam R."/>
            <person name="Klankeo P."/>
            <person name="Pinyakong O."/>
        </authorList>
    </citation>
    <scope>NUCLEOTIDE SEQUENCE</scope>
    <source>
        <strain evidence="1">TL01-2</strain>
    </source>
</reference>
<sequence length="166" mass="19153">MTITKKLIQSKWETAVNKGNSKMKEELKGIIFEDTIDEGFDDNLMINIRVNGKVYHLDYDRKGKSTYSCFGFEKETGISLSDFEETTQLYSGSLREDLYEAIYTYTAEQKFKLLTDPDGLVGYRVESPKYINGNLEIVLKHPLIDREFTMCFPLASANVTKHDNHR</sequence>
<protein>
    <submittedName>
        <fullName evidence="1">Uncharacterized protein</fullName>
    </submittedName>
</protein>
<evidence type="ECO:0000313" key="1">
    <source>
        <dbReference type="EMBL" id="MDU9693427.1"/>
    </source>
</evidence>
<name>A0AAX6NCB2_PRIAR</name>
<dbReference type="EMBL" id="JAPTGD010000002">
    <property type="protein sequence ID" value="MDU9693427.1"/>
    <property type="molecule type" value="Genomic_DNA"/>
</dbReference>
<proteinExistence type="predicted"/>